<proteinExistence type="predicted"/>
<accession>A0ABX1ICC7</accession>
<name>A0ABX1ICC7_9GAMM</name>
<dbReference type="Pfam" id="PF08242">
    <property type="entry name" value="Methyltransf_12"/>
    <property type="match status" value="1"/>
</dbReference>
<dbReference type="InterPro" id="IPR013217">
    <property type="entry name" value="Methyltransf_12"/>
</dbReference>
<dbReference type="PANTHER" id="PTHR37211">
    <property type="entry name" value="EXPRESSED PROTEIN"/>
    <property type="match status" value="1"/>
</dbReference>
<gene>
    <name evidence="2" type="ORF">HF203_10945</name>
</gene>
<dbReference type="CDD" id="cd02440">
    <property type="entry name" value="AdoMet_MTases"/>
    <property type="match status" value="1"/>
</dbReference>
<dbReference type="PANTHER" id="PTHR37211:SF1">
    <property type="entry name" value="EXPRESSED PROTEIN"/>
    <property type="match status" value="1"/>
</dbReference>
<dbReference type="GO" id="GO:0032259">
    <property type="term" value="P:methylation"/>
    <property type="evidence" value="ECO:0007669"/>
    <property type="project" value="UniProtKB-KW"/>
</dbReference>
<dbReference type="Gene3D" id="2.20.25.110">
    <property type="entry name" value="S-adenosyl-L-methionine-dependent methyltransferases"/>
    <property type="match status" value="1"/>
</dbReference>
<feature type="domain" description="Methyltransferase type 12" evidence="1">
    <location>
        <begin position="49"/>
        <end position="147"/>
    </location>
</feature>
<organism evidence="2 3">
    <name type="scientific">Marichromatium bheemlicum</name>
    <dbReference type="NCBI Taxonomy" id="365339"/>
    <lineage>
        <taxon>Bacteria</taxon>
        <taxon>Pseudomonadati</taxon>
        <taxon>Pseudomonadota</taxon>
        <taxon>Gammaproteobacteria</taxon>
        <taxon>Chromatiales</taxon>
        <taxon>Chromatiaceae</taxon>
        <taxon>Marichromatium</taxon>
    </lineage>
</organism>
<evidence type="ECO:0000259" key="1">
    <source>
        <dbReference type="Pfam" id="PF08242"/>
    </source>
</evidence>
<dbReference type="Proteomes" id="UP000740754">
    <property type="component" value="Unassembled WGS sequence"/>
</dbReference>
<dbReference type="Gene3D" id="3.40.50.150">
    <property type="entry name" value="Vaccinia Virus protein VP39"/>
    <property type="match status" value="1"/>
</dbReference>
<sequence>MPDTRASTADRHRLYELAVQAPEAEIDLLDQLVTDLRGRPARRLREDFCGSAAIAAAWVRRRPDNQALGIDLDAAVLDWAHTHTLAGLTPEARARLALRQADVRHATTAPVDLVVAMNFSYWLLRSRETLGDYFGAVRRALAPDGVFLLDVYGGYDAPRVIREERRVADPEQGDFDYIWEQAHFDPISSELECHIHFAFDDGSWLERAFSYQWRLWTLPELRELLAEAGFGEISVYWQGWDAEGEPDGDFVAVERGEPDAGWIAYLGATPAPAR</sequence>
<protein>
    <submittedName>
        <fullName evidence="2">Class I SAM-dependent methyltransferase</fullName>
    </submittedName>
</protein>
<dbReference type="InterPro" id="IPR029063">
    <property type="entry name" value="SAM-dependent_MTases_sf"/>
</dbReference>
<dbReference type="RefSeq" id="WP_168669596.1">
    <property type="nucleotide sequence ID" value="NZ_JAAXKX010000015.1"/>
</dbReference>
<comment type="caution">
    <text evidence="2">The sequence shown here is derived from an EMBL/GenBank/DDBJ whole genome shotgun (WGS) entry which is preliminary data.</text>
</comment>
<keyword evidence="2" id="KW-0808">Transferase</keyword>
<evidence type="ECO:0000313" key="3">
    <source>
        <dbReference type="Proteomes" id="UP000740754"/>
    </source>
</evidence>
<keyword evidence="2" id="KW-0489">Methyltransferase</keyword>
<dbReference type="GO" id="GO:0008168">
    <property type="term" value="F:methyltransferase activity"/>
    <property type="evidence" value="ECO:0007669"/>
    <property type="project" value="UniProtKB-KW"/>
</dbReference>
<reference evidence="2 3" key="1">
    <citation type="submission" date="2020-04" db="EMBL/GenBank/DDBJ databases">
        <title>Draft Whole-Genome sequence of Marichromatium bheemlicum DSM 18632, type strain.</title>
        <authorList>
            <person name="Kyndt J.A."/>
            <person name="Meyer T.E."/>
        </authorList>
    </citation>
    <scope>NUCLEOTIDE SEQUENCE [LARGE SCALE GENOMIC DNA]</scope>
    <source>
        <strain evidence="2 3">DSM 18632</strain>
    </source>
</reference>
<keyword evidence="3" id="KW-1185">Reference proteome</keyword>
<dbReference type="EMBL" id="JAAXKX010000015">
    <property type="protein sequence ID" value="NKN33741.1"/>
    <property type="molecule type" value="Genomic_DNA"/>
</dbReference>
<evidence type="ECO:0000313" key="2">
    <source>
        <dbReference type="EMBL" id="NKN33741.1"/>
    </source>
</evidence>
<dbReference type="SUPFAM" id="SSF53335">
    <property type="entry name" value="S-adenosyl-L-methionine-dependent methyltransferases"/>
    <property type="match status" value="1"/>
</dbReference>